<dbReference type="PROSITE" id="PS50939">
    <property type="entry name" value="CYTOCHROME_B561"/>
    <property type="match status" value="1"/>
</dbReference>
<organism evidence="15 16">
    <name type="scientific">Thlaspi arvense</name>
    <name type="common">Field penny-cress</name>
    <dbReference type="NCBI Taxonomy" id="13288"/>
    <lineage>
        <taxon>Eukaryota</taxon>
        <taxon>Viridiplantae</taxon>
        <taxon>Streptophyta</taxon>
        <taxon>Embryophyta</taxon>
        <taxon>Tracheophyta</taxon>
        <taxon>Spermatophyta</taxon>
        <taxon>Magnoliopsida</taxon>
        <taxon>eudicotyledons</taxon>
        <taxon>Gunneridae</taxon>
        <taxon>Pentapetalae</taxon>
        <taxon>rosids</taxon>
        <taxon>malvids</taxon>
        <taxon>Brassicales</taxon>
        <taxon>Brassicaceae</taxon>
        <taxon>Thlaspideae</taxon>
        <taxon>Thlaspi</taxon>
    </lineage>
</organism>
<evidence type="ECO:0000256" key="12">
    <source>
        <dbReference type="ARBA" id="ARBA00051575"/>
    </source>
</evidence>
<keyword evidence="8 13" id="KW-1133">Transmembrane helix</keyword>
<evidence type="ECO:0000256" key="4">
    <source>
        <dbReference type="ARBA" id="ARBA00022617"/>
    </source>
</evidence>
<dbReference type="EMBL" id="OU466862">
    <property type="protein sequence ID" value="CAH2070253.1"/>
    <property type="molecule type" value="Genomic_DNA"/>
</dbReference>
<dbReference type="Proteomes" id="UP000836841">
    <property type="component" value="Chromosome 6"/>
</dbReference>
<feature type="transmembrane region" description="Helical" evidence="13">
    <location>
        <begin position="167"/>
        <end position="187"/>
    </location>
</feature>
<dbReference type="Gene3D" id="1.20.120.1770">
    <property type="match status" value="1"/>
</dbReference>
<keyword evidence="4" id="KW-0349">Heme</keyword>
<feature type="domain" description="Cytochrome b561" evidence="14">
    <location>
        <begin position="1"/>
        <end position="188"/>
    </location>
</feature>
<feature type="transmembrane region" description="Helical" evidence="13">
    <location>
        <begin position="20"/>
        <end position="41"/>
    </location>
</feature>
<reference evidence="15 16" key="1">
    <citation type="submission" date="2022-03" db="EMBL/GenBank/DDBJ databases">
        <authorList>
            <person name="Nunn A."/>
            <person name="Chopra R."/>
            <person name="Nunn A."/>
            <person name="Contreras Garrido A."/>
        </authorList>
    </citation>
    <scope>NUCLEOTIDE SEQUENCE [LARGE SCALE GENOMIC DNA]</scope>
</reference>
<protein>
    <recommendedName>
        <fullName evidence="11">ascorbate ferrireductase (transmembrane)</fullName>
        <ecNumber evidence="11">7.2.1.3</ecNumber>
    </recommendedName>
</protein>
<dbReference type="AlphaFoldDB" id="A0AAU9STH7"/>
<evidence type="ECO:0000256" key="13">
    <source>
        <dbReference type="SAM" id="Phobius"/>
    </source>
</evidence>
<dbReference type="InterPro" id="IPR006593">
    <property type="entry name" value="Cyt_b561/ferric_Rdtase_TM"/>
</dbReference>
<name>A0AAU9STH7_THLAR</name>
<dbReference type="InterPro" id="IPR043205">
    <property type="entry name" value="CYB561/CYBRD1-like"/>
</dbReference>
<evidence type="ECO:0000256" key="2">
    <source>
        <dbReference type="ARBA" id="ARBA00004141"/>
    </source>
</evidence>
<accession>A0AAU9STH7</accession>
<comment type="catalytic activity">
    <reaction evidence="12">
        <text>Fe(3+)(out) + L-ascorbate(in) = monodehydro-L-ascorbate radical(in) + Fe(2+)(out) + H(+)</text>
        <dbReference type="Rhea" id="RHEA:30403"/>
        <dbReference type="ChEBI" id="CHEBI:15378"/>
        <dbReference type="ChEBI" id="CHEBI:29033"/>
        <dbReference type="ChEBI" id="CHEBI:29034"/>
        <dbReference type="ChEBI" id="CHEBI:38290"/>
        <dbReference type="ChEBI" id="CHEBI:59513"/>
        <dbReference type="EC" id="7.2.1.3"/>
    </reaction>
</comment>
<dbReference type="Pfam" id="PF03188">
    <property type="entry name" value="Cytochrom_B561"/>
    <property type="match status" value="1"/>
</dbReference>
<evidence type="ECO:0000256" key="7">
    <source>
        <dbReference type="ARBA" id="ARBA00022982"/>
    </source>
</evidence>
<dbReference type="EC" id="7.2.1.3" evidence="11"/>
<dbReference type="GO" id="GO:0046872">
    <property type="term" value="F:metal ion binding"/>
    <property type="evidence" value="ECO:0007669"/>
    <property type="project" value="UniProtKB-KW"/>
</dbReference>
<keyword evidence="3" id="KW-0813">Transport</keyword>
<evidence type="ECO:0000256" key="3">
    <source>
        <dbReference type="ARBA" id="ARBA00022448"/>
    </source>
</evidence>
<dbReference type="PANTHER" id="PTHR10106">
    <property type="entry name" value="CYTOCHROME B561-RELATED"/>
    <property type="match status" value="1"/>
</dbReference>
<comment type="subcellular location">
    <subcellularLocation>
        <location evidence="2">Membrane</location>
        <topology evidence="2">Multi-pass membrane protein</topology>
    </subcellularLocation>
</comment>
<dbReference type="FunFam" id="1.20.120.1770:FF:000001">
    <property type="entry name" value="Cytochrome b reductase 1"/>
    <property type="match status" value="1"/>
</dbReference>
<evidence type="ECO:0000259" key="14">
    <source>
        <dbReference type="PROSITE" id="PS50939"/>
    </source>
</evidence>
<keyword evidence="16" id="KW-1185">Reference proteome</keyword>
<gene>
    <name evidence="15" type="ORF">TAV2_LOCUS19052</name>
</gene>
<feature type="transmembrane region" description="Helical" evidence="13">
    <location>
        <begin position="91"/>
        <end position="113"/>
    </location>
</feature>
<evidence type="ECO:0000256" key="10">
    <source>
        <dbReference type="ARBA" id="ARBA00023136"/>
    </source>
</evidence>
<evidence type="ECO:0000256" key="6">
    <source>
        <dbReference type="ARBA" id="ARBA00022723"/>
    </source>
</evidence>
<evidence type="ECO:0000256" key="11">
    <source>
        <dbReference type="ARBA" id="ARBA00024225"/>
    </source>
</evidence>
<dbReference type="SMART" id="SM00665">
    <property type="entry name" value="B561"/>
    <property type="match status" value="1"/>
</dbReference>
<evidence type="ECO:0000313" key="16">
    <source>
        <dbReference type="Proteomes" id="UP000836841"/>
    </source>
</evidence>
<proteinExistence type="predicted"/>
<evidence type="ECO:0000256" key="9">
    <source>
        <dbReference type="ARBA" id="ARBA00023004"/>
    </source>
</evidence>
<dbReference type="PANTHER" id="PTHR10106:SF47">
    <property type="entry name" value="GENOME ASSEMBLY, CHROMOSOME: A02"/>
    <property type="match status" value="1"/>
</dbReference>
<dbReference type="GO" id="GO:0016020">
    <property type="term" value="C:membrane"/>
    <property type="evidence" value="ECO:0007669"/>
    <property type="project" value="UniProtKB-SubCell"/>
</dbReference>
<sequence>MVAYRGGFAWETTNKTLIFNLHPVLTLIGLVILGGEGIISYKSLPLEKRVKKWIHLVLHAIAIILGIWGIYAAFKHHNEKHIPNLYTIHSWIGIGIIVLYPLQWIYSVIVFLYPRISSTLRSKSLPWHVFLGVFVYVLAVGNSVLGFLEKLTFLEKSGLDKFGSEAFLVNFMAIITILFGTFVLLIVSSKSPHSSDDDSHSYSAI</sequence>
<dbReference type="CDD" id="cd08766">
    <property type="entry name" value="Cyt_b561_ACYB-1_like"/>
    <property type="match status" value="1"/>
</dbReference>
<keyword evidence="7" id="KW-0249">Electron transport</keyword>
<evidence type="ECO:0000313" key="15">
    <source>
        <dbReference type="EMBL" id="CAH2070253.1"/>
    </source>
</evidence>
<evidence type="ECO:0000256" key="8">
    <source>
        <dbReference type="ARBA" id="ARBA00022989"/>
    </source>
</evidence>
<feature type="transmembrane region" description="Helical" evidence="13">
    <location>
        <begin position="125"/>
        <end position="147"/>
    </location>
</feature>
<comment type="cofactor">
    <cofactor evidence="1">
        <name>heme b</name>
        <dbReference type="ChEBI" id="CHEBI:60344"/>
    </cofactor>
</comment>
<keyword evidence="6" id="KW-0479">Metal-binding</keyword>
<keyword evidence="10 13" id="KW-0472">Membrane</keyword>
<feature type="transmembrane region" description="Helical" evidence="13">
    <location>
        <begin position="53"/>
        <end position="71"/>
    </location>
</feature>
<dbReference type="GO" id="GO:0140571">
    <property type="term" value="F:transmembrane ascorbate ferrireductase activity"/>
    <property type="evidence" value="ECO:0007669"/>
    <property type="project" value="UniProtKB-EC"/>
</dbReference>
<keyword evidence="9" id="KW-0408">Iron</keyword>
<evidence type="ECO:0000256" key="5">
    <source>
        <dbReference type="ARBA" id="ARBA00022692"/>
    </source>
</evidence>
<evidence type="ECO:0000256" key="1">
    <source>
        <dbReference type="ARBA" id="ARBA00001970"/>
    </source>
</evidence>
<keyword evidence="5 13" id="KW-0812">Transmembrane</keyword>